<dbReference type="Proteomes" id="UP000830434">
    <property type="component" value="Chromosome"/>
</dbReference>
<name>A0A8U0IKK9_9EURY</name>
<organism evidence="2 3">
    <name type="scientific">Halorussus gelatinilyticus</name>
    <dbReference type="NCBI Taxonomy" id="2937524"/>
    <lineage>
        <taxon>Archaea</taxon>
        <taxon>Methanobacteriati</taxon>
        <taxon>Methanobacteriota</taxon>
        <taxon>Stenosarchaea group</taxon>
        <taxon>Halobacteria</taxon>
        <taxon>Halobacteriales</taxon>
        <taxon>Haladaptataceae</taxon>
        <taxon>Halorussus</taxon>
    </lineage>
</organism>
<dbReference type="RefSeq" id="WP_248655703.1">
    <property type="nucleotide sequence ID" value="NZ_CP096658.1"/>
</dbReference>
<keyword evidence="1" id="KW-0472">Membrane</keyword>
<protein>
    <submittedName>
        <fullName evidence="2">DUF4330 domain-containing protein</fullName>
    </submittedName>
</protein>
<dbReference type="KEGG" id="haxz:M0R88_04135"/>
<reference evidence="2" key="1">
    <citation type="submission" date="2022-04" db="EMBL/GenBank/DDBJ databases">
        <title>Diverse halophilic archaea isolated from saline environments.</title>
        <authorList>
            <person name="Cui H.-L."/>
        </authorList>
    </citation>
    <scope>NUCLEOTIDE SEQUENCE</scope>
    <source>
        <strain evidence="2">XZYJT40</strain>
    </source>
</reference>
<sequence>MPIIDDRGRLFGTVNIIDLFVVLMVLATVAAGATFVLDTNDKPVDTDRRTQTTVMYEIPGVQPYVADAIPEGSIQSDAIASIQSKSVRPTEVVVTGQNGTLHERTHPTKKTVTLRLTLNTTTTENDILFQNKPLEVGRQLTLDFGPVTTKGAITKITDES</sequence>
<dbReference type="EMBL" id="CP096658">
    <property type="protein sequence ID" value="UPW01298.1"/>
    <property type="molecule type" value="Genomic_DNA"/>
</dbReference>
<evidence type="ECO:0000313" key="2">
    <source>
        <dbReference type="EMBL" id="UPW01298.1"/>
    </source>
</evidence>
<dbReference type="InterPro" id="IPR025480">
    <property type="entry name" value="DUF4330"/>
</dbReference>
<evidence type="ECO:0000256" key="1">
    <source>
        <dbReference type="SAM" id="Phobius"/>
    </source>
</evidence>
<evidence type="ECO:0000313" key="3">
    <source>
        <dbReference type="Proteomes" id="UP000830434"/>
    </source>
</evidence>
<keyword evidence="1" id="KW-1133">Transmembrane helix</keyword>
<dbReference type="GeneID" id="72189016"/>
<dbReference type="Pfam" id="PF14221">
    <property type="entry name" value="DUF4330"/>
    <property type="match status" value="1"/>
</dbReference>
<keyword evidence="1" id="KW-0812">Transmembrane</keyword>
<keyword evidence="3" id="KW-1185">Reference proteome</keyword>
<gene>
    <name evidence="2" type="ORF">M0R88_04135</name>
</gene>
<dbReference type="AlphaFoldDB" id="A0A8U0IKK9"/>
<proteinExistence type="predicted"/>
<feature type="transmembrane region" description="Helical" evidence="1">
    <location>
        <begin position="12"/>
        <end position="37"/>
    </location>
</feature>
<accession>A0A8U0IKK9</accession>